<keyword evidence="3 5" id="KW-0964">Secreted</keyword>
<evidence type="ECO:0000313" key="7">
    <source>
        <dbReference type="EMBL" id="OWZ06388.1"/>
    </source>
</evidence>
<protein>
    <recommendedName>
        <fullName evidence="5">RxLR effector protein</fullName>
    </recommendedName>
</protein>
<comment type="subcellular location">
    <subcellularLocation>
        <location evidence="1 5">Secreted</location>
    </subcellularLocation>
</comment>
<reference evidence="8" key="1">
    <citation type="submission" date="2017-03" db="EMBL/GenBank/DDBJ databases">
        <title>Phytopthora megakarya and P. palmivora, two closely related causual agents of cacao black pod achieved similar genome size and gene model numbers by different mechanisms.</title>
        <authorList>
            <person name="Ali S."/>
            <person name="Shao J."/>
            <person name="Larry D.J."/>
            <person name="Kronmiller B."/>
            <person name="Shen D."/>
            <person name="Strem M.D."/>
            <person name="Melnick R.L."/>
            <person name="Guiltinan M.J."/>
            <person name="Tyler B.M."/>
            <person name="Meinhardt L.W."/>
            <person name="Bailey B.A."/>
        </authorList>
    </citation>
    <scope>NUCLEOTIDE SEQUENCE [LARGE SCALE GENOMIC DNA]</scope>
    <source>
        <strain evidence="8">zdho120</strain>
    </source>
</reference>
<evidence type="ECO:0000256" key="6">
    <source>
        <dbReference type="SAM" id="MobiDB-lite"/>
    </source>
</evidence>
<comment type="similarity">
    <text evidence="2 5">Belongs to the RxLR effector family.</text>
</comment>
<evidence type="ECO:0000256" key="2">
    <source>
        <dbReference type="ARBA" id="ARBA00010400"/>
    </source>
</evidence>
<keyword evidence="4 5" id="KW-0732">Signal</keyword>
<evidence type="ECO:0000256" key="4">
    <source>
        <dbReference type="ARBA" id="ARBA00022729"/>
    </source>
</evidence>
<dbReference type="InterPro" id="IPR031825">
    <property type="entry name" value="RXLR"/>
</dbReference>
<evidence type="ECO:0000256" key="1">
    <source>
        <dbReference type="ARBA" id="ARBA00004613"/>
    </source>
</evidence>
<gene>
    <name evidence="7" type="ORF">PHMEG_00021368</name>
</gene>
<feature type="signal peptide" evidence="5">
    <location>
        <begin position="1"/>
        <end position="27"/>
    </location>
</feature>
<comment type="caution">
    <text evidence="7">The sequence shown here is derived from an EMBL/GenBank/DDBJ whole genome shotgun (WGS) entry which is preliminary data.</text>
</comment>
<organism evidence="7 8">
    <name type="scientific">Phytophthora megakarya</name>
    <dbReference type="NCBI Taxonomy" id="4795"/>
    <lineage>
        <taxon>Eukaryota</taxon>
        <taxon>Sar</taxon>
        <taxon>Stramenopiles</taxon>
        <taxon>Oomycota</taxon>
        <taxon>Peronosporomycetes</taxon>
        <taxon>Peronosporales</taxon>
        <taxon>Peronosporaceae</taxon>
        <taxon>Phytophthora</taxon>
    </lineage>
</organism>
<dbReference type="EMBL" id="NBNE01003985">
    <property type="protein sequence ID" value="OWZ06388.1"/>
    <property type="molecule type" value="Genomic_DNA"/>
</dbReference>
<evidence type="ECO:0000256" key="3">
    <source>
        <dbReference type="ARBA" id="ARBA00022525"/>
    </source>
</evidence>
<feature type="compositionally biased region" description="Basic and acidic residues" evidence="6">
    <location>
        <begin position="45"/>
        <end position="55"/>
    </location>
</feature>
<feature type="region of interest" description="Disordered" evidence="6">
    <location>
        <begin position="45"/>
        <end position="68"/>
    </location>
</feature>
<sequence>MRPEWVLVLTVSALLICSSVLSSPVEARQLKSLLSDEAVLIHHDDRSLRTTKESNENEGATGENDSEERISWKAQLKLIWWETIGVSTNKAKQKLKIPENVFGPALANEEKFPVYLSYVNRIERNDMWTDANRHIATTEYWLAMEKRLGKIDTPEKLDAIKNTNEFRIFKRYAHIFDDSIVGDMRSGYYDPIHYGNDLERATNMMEWNVRADIWGKFRRDPDDVQTWLDDAKSVLKNADFKDVYKVYLTSYSNTKVTPTLLGAQVADKAELKRFMLAKGSKM</sequence>
<comment type="domain">
    <text evidence="5">The RxLR-dEER motif acts to carry the protein into the host cell cytoplasm through binding to cell surface phosphatidylinositol-3-phosphate.</text>
</comment>
<dbReference type="Pfam" id="PF16810">
    <property type="entry name" value="RXLR"/>
    <property type="match status" value="1"/>
</dbReference>
<proteinExistence type="inferred from homology"/>
<accession>A0A225VNB0</accession>
<dbReference type="AlphaFoldDB" id="A0A225VNB0"/>
<keyword evidence="8" id="KW-1185">Reference proteome</keyword>
<dbReference type="Proteomes" id="UP000198211">
    <property type="component" value="Unassembled WGS sequence"/>
</dbReference>
<dbReference type="OrthoDB" id="89661at2759"/>
<feature type="chain" id="PRO_5013211573" description="RxLR effector protein" evidence="5">
    <location>
        <begin position="28"/>
        <end position="282"/>
    </location>
</feature>
<evidence type="ECO:0000313" key="8">
    <source>
        <dbReference type="Proteomes" id="UP000198211"/>
    </source>
</evidence>
<name>A0A225VNB0_9STRA</name>
<comment type="function">
    <text evidence="5">Effector that suppresses plant defense responses during pathogen infection.</text>
</comment>
<evidence type="ECO:0000256" key="5">
    <source>
        <dbReference type="RuleBase" id="RU367124"/>
    </source>
</evidence>